<keyword evidence="3" id="KW-1185">Reference proteome</keyword>
<evidence type="ECO:0000313" key="2">
    <source>
        <dbReference type="EMBL" id="EFR04777.1"/>
    </source>
</evidence>
<dbReference type="AlphaFoldDB" id="E4V453"/>
<organism evidence="3">
    <name type="scientific">Arthroderma gypseum (strain ATCC MYA-4604 / CBS 118893)</name>
    <name type="common">Microsporum gypseum</name>
    <dbReference type="NCBI Taxonomy" id="535722"/>
    <lineage>
        <taxon>Eukaryota</taxon>
        <taxon>Fungi</taxon>
        <taxon>Dikarya</taxon>
        <taxon>Ascomycota</taxon>
        <taxon>Pezizomycotina</taxon>
        <taxon>Eurotiomycetes</taxon>
        <taxon>Eurotiomycetidae</taxon>
        <taxon>Onygenales</taxon>
        <taxon>Arthrodermataceae</taxon>
        <taxon>Nannizzia</taxon>
    </lineage>
</organism>
<evidence type="ECO:0000313" key="3">
    <source>
        <dbReference type="Proteomes" id="UP000002669"/>
    </source>
</evidence>
<dbReference type="InParanoid" id="E4V453"/>
<feature type="region of interest" description="Disordered" evidence="1">
    <location>
        <begin position="49"/>
        <end position="86"/>
    </location>
</feature>
<dbReference type="HOGENOM" id="CLU_2026159_0_0_1"/>
<evidence type="ECO:0000256" key="1">
    <source>
        <dbReference type="SAM" id="MobiDB-lite"/>
    </source>
</evidence>
<reference evidence="3" key="1">
    <citation type="journal article" date="2012" name="MBio">
        <title>Comparative genome analysis of Trichophyton rubrum and related dermatophytes reveals candidate genes involved in infection.</title>
        <authorList>
            <person name="Martinez D.A."/>
            <person name="Oliver B.G."/>
            <person name="Graeser Y."/>
            <person name="Goldberg J.M."/>
            <person name="Li W."/>
            <person name="Martinez-Rossi N.M."/>
            <person name="Monod M."/>
            <person name="Shelest E."/>
            <person name="Barton R.C."/>
            <person name="Birch E."/>
            <person name="Brakhage A.A."/>
            <person name="Chen Z."/>
            <person name="Gurr S.J."/>
            <person name="Heiman D."/>
            <person name="Heitman J."/>
            <person name="Kosti I."/>
            <person name="Rossi A."/>
            <person name="Saif S."/>
            <person name="Samalova M."/>
            <person name="Saunders C.W."/>
            <person name="Shea T."/>
            <person name="Summerbell R.C."/>
            <person name="Xu J."/>
            <person name="Young S."/>
            <person name="Zeng Q."/>
            <person name="Birren B.W."/>
            <person name="Cuomo C.A."/>
            <person name="White T.C."/>
        </authorList>
    </citation>
    <scope>NUCLEOTIDE SEQUENCE [LARGE SCALE GENOMIC DNA]</scope>
    <source>
        <strain evidence="3">ATCC MYA-4604 / CBS 118893</strain>
    </source>
</reference>
<dbReference type="Proteomes" id="UP000002669">
    <property type="component" value="Unassembled WGS sequence"/>
</dbReference>
<proteinExistence type="predicted"/>
<dbReference type="GeneID" id="10025781"/>
<name>E4V453_ARTGP</name>
<dbReference type="RefSeq" id="XP_003170540.1">
    <property type="nucleotide sequence ID" value="XM_003170492.1"/>
</dbReference>
<feature type="compositionally biased region" description="Polar residues" evidence="1">
    <location>
        <begin position="51"/>
        <end position="61"/>
    </location>
</feature>
<accession>E4V453</accession>
<dbReference type="EMBL" id="DS989828">
    <property type="protein sequence ID" value="EFR04777.1"/>
    <property type="molecule type" value="Genomic_DNA"/>
</dbReference>
<gene>
    <name evidence="2" type="ORF">MGYG_07784</name>
</gene>
<protein>
    <submittedName>
        <fullName evidence="2">Uncharacterized protein</fullName>
    </submittedName>
</protein>
<sequence length="122" mass="13281">MALQPGHRPLGGTGGYWRYMIRLLSTASGVTTPIIQRSLLVLAATAGGETRMSTTTGQPSNRPKHQMTAARRVEDPDNAVRRSSREPLVALTPQLVSMEDTRNPESAWGRSSDVFFSQASQV</sequence>
<dbReference type="VEuPathDB" id="FungiDB:MGYG_07784"/>
<feature type="compositionally biased region" description="Basic and acidic residues" evidence="1">
    <location>
        <begin position="71"/>
        <end position="85"/>
    </location>
</feature>